<feature type="compositionally biased region" description="Basic and acidic residues" evidence="1">
    <location>
        <begin position="229"/>
        <end position="239"/>
    </location>
</feature>
<evidence type="ECO:0000256" key="1">
    <source>
        <dbReference type="SAM" id="MobiDB-lite"/>
    </source>
</evidence>
<feature type="compositionally biased region" description="Low complexity" evidence="1">
    <location>
        <begin position="207"/>
        <end position="227"/>
    </location>
</feature>
<evidence type="ECO:0000313" key="2">
    <source>
        <dbReference type="EMBL" id="MEA5479825.1"/>
    </source>
</evidence>
<feature type="compositionally biased region" description="Low complexity" evidence="1">
    <location>
        <begin position="248"/>
        <end position="257"/>
    </location>
</feature>
<evidence type="ECO:0000313" key="3">
    <source>
        <dbReference type="Proteomes" id="UP001301388"/>
    </source>
</evidence>
<dbReference type="NCBIfam" id="NF033769">
    <property type="entry name" value="after_VWA_1"/>
    <property type="match status" value="1"/>
</dbReference>
<organism evidence="2 3">
    <name type="scientific">Pseudanabaena galeata UHCC 0370</name>
    <dbReference type="NCBI Taxonomy" id="3110310"/>
    <lineage>
        <taxon>Bacteria</taxon>
        <taxon>Bacillati</taxon>
        <taxon>Cyanobacteriota</taxon>
        <taxon>Cyanophyceae</taxon>
        <taxon>Pseudanabaenales</taxon>
        <taxon>Pseudanabaenaceae</taxon>
        <taxon>Pseudanabaena</taxon>
    </lineage>
</organism>
<dbReference type="InterPro" id="IPR025569">
    <property type="entry name" value="DUF4335"/>
</dbReference>
<dbReference type="Proteomes" id="UP001301388">
    <property type="component" value="Unassembled WGS sequence"/>
</dbReference>
<dbReference type="RefSeq" id="WP_323262976.1">
    <property type="nucleotide sequence ID" value="NZ_JAYGIE010000100.1"/>
</dbReference>
<comment type="caution">
    <text evidence="2">The sequence shown here is derived from an EMBL/GenBank/DDBJ whole genome shotgun (WGS) entry which is preliminary data.</text>
</comment>
<accession>A0ABU5TNH6</accession>
<feature type="region of interest" description="Disordered" evidence="1">
    <location>
        <begin position="184"/>
        <end position="321"/>
    </location>
</feature>
<protein>
    <submittedName>
        <fullName evidence="2">After-VIT domain-containing protein</fullName>
    </submittedName>
</protein>
<sequence>MRYSHPESNTLSRRYELPTCLLEVWTERSPLSDWQSQIVAQNLRFRLQLAHSKKVIKGNQQQITNLIEGVTTYCDRWLAQDDFETLNHAISVPKLPKLQLSTLQLFDLYESLELCSNEFVILPNLVLEVRRLHPNWLKIVAGAIAIAGVSIGTIRLVSSPFGEQPSYQIASTPAAADPEKVSIIPSAPPAATSQDQAASPLKPDLNPSQSAASPNAAASSRPQSPQAINRDRNNLEQSEKVAIAPEPSVSSNISKSSNRQRMEDNLGSIVGKTEASPSEPTRRLEPPNKDTLSQPAPITAEAAKQAPSAPPAKLTSPATTAPADYDNKVVVTNIKVLQIQSELPSDITASLVSYIQSQQITVSATGTISFNLEISGDRISNIATDHQGSLLKDAKAIAELEKLILEWRSPTPINGKIRIVLQLL</sequence>
<reference evidence="2 3" key="1">
    <citation type="submission" date="2023-12" db="EMBL/GenBank/DDBJ databases">
        <title>Baltic Sea Cyanobacteria.</title>
        <authorList>
            <person name="Delbaje E."/>
            <person name="Fewer D.P."/>
            <person name="Shishido T.K."/>
        </authorList>
    </citation>
    <scope>NUCLEOTIDE SEQUENCE [LARGE SCALE GENOMIC DNA]</scope>
    <source>
        <strain evidence="2 3">UHCC 0370</strain>
    </source>
</reference>
<name>A0ABU5TNH6_9CYAN</name>
<keyword evidence="3" id="KW-1185">Reference proteome</keyword>
<proteinExistence type="predicted"/>
<dbReference type="Pfam" id="PF14233">
    <property type="entry name" value="DUF4335"/>
    <property type="match status" value="1"/>
</dbReference>
<dbReference type="EMBL" id="JAYGIE010000100">
    <property type="protein sequence ID" value="MEA5479825.1"/>
    <property type="molecule type" value="Genomic_DNA"/>
</dbReference>
<gene>
    <name evidence="2" type="ORF">VB774_19545</name>
</gene>